<dbReference type="EMBL" id="LXFE01000186">
    <property type="protein sequence ID" value="OLL26420.1"/>
    <property type="molecule type" value="Genomic_DNA"/>
</dbReference>
<dbReference type="Proteomes" id="UP000186594">
    <property type="component" value="Unassembled WGS sequence"/>
</dbReference>
<dbReference type="OrthoDB" id="240546at2759"/>
<name>A0A1U7LUR9_NEOID</name>
<keyword evidence="4" id="KW-1185">Reference proteome</keyword>
<evidence type="ECO:0000313" key="4">
    <source>
        <dbReference type="Proteomes" id="UP000186594"/>
    </source>
</evidence>
<dbReference type="AlphaFoldDB" id="A0A1U7LUR9"/>
<evidence type="ECO:0000256" key="1">
    <source>
        <dbReference type="ARBA" id="ARBA00005352"/>
    </source>
</evidence>
<dbReference type="PANTHER" id="PTHR13056">
    <property type="entry name" value="VACUOLAR FUSION PROTEIN CCZ1 HOMOLOG-RELATED"/>
    <property type="match status" value="1"/>
</dbReference>
<feature type="domain" description="CCZ1/INTU/HSP4 first Longin" evidence="2">
    <location>
        <begin position="6"/>
        <end position="69"/>
    </location>
</feature>
<accession>A0A1U7LUR9</accession>
<dbReference type="OMA" id="FERNHET"/>
<dbReference type="InterPro" id="IPR043987">
    <property type="entry name" value="CCZ1/INTU/HSP4_longin_1"/>
</dbReference>
<comment type="similarity">
    <text evidence="1">Belongs to the CCZ1 family.</text>
</comment>
<organism evidence="3 4">
    <name type="scientific">Neolecta irregularis (strain DAH-3)</name>
    <dbReference type="NCBI Taxonomy" id="1198029"/>
    <lineage>
        <taxon>Eukaryota</taxon>
        <taxon>Fungi</taxon>
        <taxon>Dikarya</taxon>
        <taxon>Ascomycota</taxon>
        <taxon>Taphrinomycotina</taxon>
        <taxon>Neolectales</taxon>
        <taxon>Neolectaceae</taxon>
        <taxon>Neolecta</taxon>
    </lineage>
</organism>
<dbReference type="GO" id="GO:0016192">
    <property type="term" value="P:vesicle-mediated transport"/>
    <property type="evidence" value="ECO:0007669"/>
    <property type="project" value="InterPro"/>
</dbReference>
<protein>
    <submittedName>
        <fullName evidence="3">Vacuolar fusion protein CCZ1</fullName>
    </submittedName>
</protein>
<comment type="caution">
    <text evidence="3">The sequence shown here is derived from an EMBL/GenBank/DDBJ whole genome shotgun (WGS) entry which is preliminary data.</text>
</comment>
<dbReference type="PANTHER" id="PTHR13056:SF0">
    <property type="entry name" value="VACUOLAR FUSION PROTEIN CCZ1 HOMOLOG-RELATED"/>
    <property type="match status" value="1"/>
</dbReference>
<dbReference type="GO" id="GO:0035658">
    <property type="term" value="C:Mon1-Ccz1 complex"/>
    <property type="evidence" value="ECO:0007669"/>
    <property type="project" value="InterPro"/>
</dbReference>
<evidence type="ECO:0000313" key="3">
    <source>
        <dbReference type="EMBL" id="OLL26420.1"/>
    </source>
</evidence>
<gene>
    <name evidence="3" type="ORF">NEOLI_002446</name>
</gene>
<dbReference type="InterPro" id="IPR013176">
    <property type="entry name" value="Ccz1"/>
</dbReference>
<reference evidence="3 4" key="1">
    <citation type="submission" date="2016-04" db="EMBL/GenBank/DDBJ databases">
        <title>Evolutionary innovation and constraint leading to complex multicellularity in the Ascomycota.</title>
        <authorList>
            <person name="Cisse O."/>
            <person name="Nguyen A."/>
            <person name="Hewitt D.A."/>
            <person name="Jedd G."/>
            <person name="Stajich J.E."/>
        </authorList>
    </citation>
    <scope>NUCLEOTIDE SEQUENCE [LARGE SCALE GENOMIC DNA]</scope>
    <source>
        <strain evidence="3 4">DAH-3</strain>
    </source>
</reference>
<proteinExistence type="inferred from homology"/>
<sequence>MNTPTYFSIFNPSLGTTDETLLRQILFYYSPIPVSINEKLRRVGLAQGMVEFARPFAKGKPVSYIRTHKAWNIPLTEIPNSNPKQLVTFSETEVPSPELLQAGILRGYRLWRLLNGSFENGLKVHGTERLSSLLDNWWSTWVNKWKFQLYSSLIEEFWGGTIMSQPMIQKEGVPEIYLFVNRLRSETGNDVYDMLIHRISDKRGCAFTGTGKLSPFQTRNLSIWIDKLVDDIADSSLSIAESSVYEKFKVSGDAMMNVLSFGGYGLLKRTLLEKKVEGLEKEIGSFVVGLMSPASEENEAVIGEKTVYLEDDHITRLGLGNDDGDVNNSRFRIVVWKTREYVFTILMKLDSAHLQSEEFYIDLGIDLDNLVPYISMSPIPEPTEDIFFHLIYNPSSLTVTSTLPPTNASLWTAEDGFNANTAWLVDLQDKSGGERNCCTEKGAH</sequence>
<evidence type="ECO:0000259" key="2">
    <source>
        <dbReference type="Pfam" id="PF19031"/>
    </source>
</evidence>
<dbReference type="Pfam" id="PF19031">
    <property type="entry name" value="Intu_longin_1"/>
    <property type="match status" value="1"/>
</dbReference>
<dbReference type="STRING" id="1198029.A0A1U7LUR9"/>